<protein>
    <submittedName>
        <fullName evidence="5">GNAT family N-acetyltransferase</fullName>
        <ecNumber evidence="5">2.3.1.-</ecNumber>
    </submittedName>
</protein>
<dbReference type="PANTHER" id="PTHR43626:SF4">
    <property type="entry name" value="GCN5-RELATED N-ACETYLTRANSFERASE 2, CHLOROPLASTIC"/>
    <property type="match status" value="1"/>
</dbReference>
<dbReference type="EMBL" id="JBHRWN010000002">
    <property type="protein sequence ID" value="MFC3477534.1"/>
    <property type="molecule type" value="Genomic_DNA"/>
</dbReference>
<evidence type="ECO:0000256" key="3">
    <source>
        <dbReference type="SAM" id="MobiDB-lite"/>
    </source>
</evidence>
<gene>
    <name evidence="5" type="ORF">ACFOKC_07330</name>
</gene>
<evidence type="ECO:0000313" key="6">
    <source>
        <dbReference type="Proteomes" id="UP001595660"/>
    </source>
</evidence>
<dbReference type="AlphaFoldDB" id="A0ABD5NF29"/>
<dbReference type="InterPro" id="IPR000182">
    <property type="entry name" value="GNAT_dom"/>
</dbReference>
<evidence type="ECO:0000259" key="4">
    <source>
        <dbReference type="PROSITE" id="PS51186"/>
    </source>
</evidence>
<feature type="domain" description="N-acetyltransferase" evidence="4">
    <location>
        <begin position="1"/>
        <end position="142"/>
    </location>
</feature>
<dbReference type="SUPFAM" id="SSF55729">
    <property type="entry name" value="Acyl-CoA N-acyltransferases (Nat)"/>
    <property type="match status" value="1"/>
</dbReference>
<name>A0ABD5NF29_9EURY</name>
<dbReference type="GeneID" id="69116536"/>
<evidence type="ECO:0000256" key="2">
    <source>
        <dbReference type="ARBA" id="ARBA00023315"/>
    </source>
</evidence>
<dbReference type="RefSeq" id="WP_232571341.1">
    <property type="nucleotide sequence ID" value="NZ_CP089466.1"/>
</dbReference>
<dbReference type="Pfam" id="PF13673">
    <property type="entry name" value="Acetyltransf_10"/>
    <property type="match status" value="1"/>
</dbReference>
<dbReference type="PANTHER" id="PTHR43626">
    <property type="entry name" value="ACYL-COA N-ACYLTRANSFERASE"/>
    <property type="match status" value="1"/>
</dbReference>
<comment type="caution">
    <text evidence="5">The sequence shown here is derived from an EMBL/GenBank/DDBJ whole genome shotgun (WGS) entry which is preliminary data.</text>
</comment>
<accession>A0ABD5NF29</accession>
<evidence type="ECO:0000313" key="5">
    <source>
        <dbReference type="EMBL" id="MFC3477534.1"/>
    </source>
</evidence>
<organism evidence="5 6">
    <name type="scientific">Halobacterium litoreum</name>
    <dbReference type="NCBI Taxonomy" id="2039234"/>
    <lineage>
        <taxon>Archaea</taxon>
        <taxon>Methanobacteriati</taxon>
        <taxon>Methanobacteriota</taxon>
        <taxon>Stenosarchaea group</taxon>
        <taxon>Halobacteria</taxon>
        <taxon>Halobacteriales</taxon>
        <taxon>Halobacteriaceae</taxon>
        <taxon>Halobacterium</taxon>
    </lineage>
</organism>
<dbReference type="Gene3D" id="3.40.630.30">
    <property type="match status" value="1"/>
</dbReference>
<feature type="region of interest" description="Disordered" evidence="3">
    <location>
        <begin position="126"/>
        <end position="150"/>
    </location>
</feature>
<sequence>MTAVEYGATAEELCSLYREYGWWADRDPESVRRALQNTDETVLVRDEAGDPVGAARILTDYVYYAMVYDVIVAADDRGEGVGREVMAAVREHPRLQDVAPSLLAREGLVPFYEACGFEVMDEAIEHPDGDPEPLSWMVHRRRDDEDEQSA</sequence>
<proteinExistence type="predicted"/>
<keyword evidence="6" id="KW-1185">Reference proteome</keyword>
<dbReference type="PROSITE" id="PS51186">
    <property type="entry name" value="GNAT"/>
    <property type="match status" value="1"/>
</dbReference>
<dbReference type="InterPro" id="IPR016181">
    <property type="entry name" value="Acyl_CoA_acyltransferase"/>
</dbReference>
<dbReference type="EC" id="2.3.1.-" evidence="5"/>
<dbReference type="Proteomes" id="UP001595660">
    <property type="component" value="Unassembled WGS sequence"/>
</dbReference>
<keyword evidence="1 5" id="KW-0808">Transferase</keyword>
<dbReference type="GO" id="GO:0016746">
    <property type="term" value="F:acyltransferase activity"/>
    <property type="evidence" value="ECO:0007669"/>
    <property type="project" value="UniProtKB-KW"/>
</dbReference>
<dbReference type="InterPro" id="IPR045039">
    <property type="entry name" value="NSI-like"/>
</dbReference>
<keyword evidence="2 5" id="KW-0012">Acyltransferase</keyword>
<evidence type="ECO:0000256" key="1">
    <source>
        <dbReference type="ARBA" id="ARBA00022679"/>
    </source>
</evidence>
<reference evidence="5 6" key="1">
    <citation type="journal article" date="2019" name="Int. J. Syst. Evol. Microbiol.">
        <title>The Global Catalogue of Microorganisms (GCM) 10K type strain sequencing project: providing services to taxonomists for standard genome sequencing and annotation.</title>
        <authorList>
            <consortium name="The Broad Institute Genomics Platform"/>
            <consortium name="The Broad Institute Genome Sequencing Center for Infectious Disease"/>
            <person name="Wu L."/>
            <person name="Ma J."/>
        </authorList>
    </citation>
    <scope>NUCLEOTIDE SEQUENCE [LARGE SCALE GENOMIC DNA]</scope>
    <source>
        <strain evidence="5 6">CGMCC 1.12562</strain>
    </source>
</reference>